<dbReference type="FunCoup" id="A0A067RDM8">
    <property type="interactions" value="655"/>
</dbReference>
<evidence type="ECO:0000313" key="3">
    <source>
        <dbReference type="Proteomes" id="UP000027135"/>
    </source>
</evidence>
<proteinExistence type="inferred from homology"/>
<dbReference type="PANTHER" id="PTHR13420">
    <property type="entry name" value="UPF0235 PROTEIN C15ORF40"/>
    <property type="match status" value="1"/>
</dbReference>
<dbReference type="Pfam" id="PF02594">
    <property type="entry name" value="DUF167"/>
    <property type="match status" value="1"/>
</dbReference>
<dbReference type="InterPro" id="IPR036591">
    <property type="entry name" value="YggU-like_sf"/>
</dbReference>
<comment type="similarity">
    <text evidence="1">Belongs to the UPF0235 family.</text>
</comment>
<dbReference type="EMBL" id="KK852528">
    <property type="protein sequence ID" value="KDR21981.1"/>
    <property type="molecule type" value="Genomic_DNA"/>
</dbReference>
<keyword evidence="3" id="KW-1185">Reference proteome</keyword>
<dbReference type="AlphaFoldDB" id="A0A067RDM8"/>
<dbReference type="OrthoDB" id="244097at2759"/>
<reference evidence="2 3" key="1">
    <citation type="journal article" date="2014" name="Nat. Commun.">
        <title>Molecular traces of alternative social organization in a termite genome.</title>
        <authorList>
            <person name="Terrapon N."/>
            <person name="Li C."/>
            <person name="Robertson H.M."/>
            <person name="Ji L."/>
            <person name="Meng X."/>
            <person name="Booth W."/>
            <person name="Chen Z."/>
            <person name="Childers C.P."/>
            <person name="Glastad K.M."/>
            <person name="Gokhale K."/>
            <person name="Gowin J."/>
            <person name="Gronenberg W."/>
            <person name="Hermansen R.A."/>
            <person name="Hu H."/>
            <person name="Hunt B.G."/>
            <person name="Huylmans A.K."/>
            <person name="Khalil S.M."/>
            <person name="Mitchell R.D."/>
            <person name="Munoz-Torres M.C."/>
            <person name="Mustard J.A."/>
            <person name="Pan H."/>
            <person name="Reese J.T."/>
            <person name="Scharf M.E."/>
            <person name="Sun F."/>
            <person name="Vogel H."/>
            <person name="Xiao J."/>
            <person name="Yang W."/>
            <person name="Yang Z."/>
            <person name="Yang Z."/>
            <person name="Zhou J."/>
            <person name="Zhu J."/>
            <person name="Brent C.S."/>
            <person name="Elsik C.G."/>
            <person name="Goodisman M.A."/>
            <person name="Liberles D.A."/>
            <person name="Roe R.M."/>
            <person name="Vargo E.L."/>
            <person name="Vilcinskas A."/>
            <person name="Wang J."/>
            <person name="Bornberg-Bauer E."/>
            <person name="Korb J."/>
            <person name="Zhang G."/>
            <person name="Liebig J."/>
        </authorList>
    </citation>
    <scope>NUCLEOTIDE SEQUENCE [LARGE SCALE GENOMIC DNA]</scope>
    <source>
        <tissue evidence="2">Whole organism</tissue>
    </source>
</reference>
<dbReference type="NCBIfam" id="TIGR00251">
    <property type="entry name" value="DUF167 family protein"/>
    <property type="match status" value="1"/>
</dbReference>
<dbReference type="Proteomes" id="UP000027135">
    <property type="component" value="Unassembled WGS sequence"/>
</dbReference>
<dbReference type="HAMAP" id="MF_00634">
    <property type="entry name" value="UPF0235"/>
    <property type="match status" value="1"/>
</dbReference>
<sequence length="154" mass="16981">MLRYVKYTTVCHVCKTSLRKEDLHSSGVMSKQHSNKKKSKCETTQKCQPIADGVVSTDKLGNVIIRIQAKPGAKQSNITDIGSEAVSVQINAPPVDGEANTELVQYLATVLGLRRSDISLDKGSRSRQKRIVVTHGTLTAEEVMNKLKHELETH</sequence>
<dbReference type="OMA" id="QYNNMPK"/>
<dbReference type="SMART" id="SM01152">
    <property type="entry name" value="DUF167"/>
    <property type="match status" value="1"/>
</dbReference>
<accession>A0A067RDM8</accession>
<gene>
    <name evidence="2" type="ORF">L798_03287</name>
</gene>
<dbReference type="InterPro" id="IPR003746">
    <property type="entry name" value="DUF167"/>
</dbReference>
<dbReference type="STRING" id="136037.A0A067RDM8"/>
<organism evidence="2 3">
    <name type="scientific">Zootermopsis nevadensis</name>
    <name type="common">Dampwood termite</name>
    <dbReference type="NCBI Taxonomy" id="136037"/>
    <lineage>
        <taxon>Eukaryota</taxon>
        <taxon>Metazoa</taxon>
        <taxon>Ecdysozoa</taxon>
        <taxon>Arthropoda</taxon>
        <taxon>Hexapoda</taxon>
        <taxon>Insecta</taxon>
        <taxon>Pterygota</taxon>
        <taxon>Neoptera</taxon>
        <taxon>Polyneoptera</taxon>
        <taxon>Dictyoptera</taxon>
        <taxon>Blattodea</taxon>
        <taxon>Blattoidea</taxon>
        <taxon>Termitoidae</taxon>
        <taxon>Termopsidae</taxon>
        <taxon>Zootermopsis</taxon>
    </lineage>
</organism>
<evidence type="ECO:0000256" key="1">
    <source>
        <dbReference type="ARBA" id="ARBA00010364"/>
    </source>
</evidence>
<dbReference type="Gene3D" id="3.30.1200.10">
    <property type="entry name" value="YggU-like"/>
    <property type="match status" value="1"/>
</dbReference>
<dbReference type="InParanoid" id="A0A067RDM8"/>
<dbReference type="SUPFAM" id="SSF69786">
    <property type="entry name" value="YggU-like"/>
    <property type="match status" value="1"/>
</dbReference>
<dbReference type="GO" id="GO:0005737">
    <property type="term" value="C:cytoplasm"/>
    <property type="evidence" value="ECO:0007669"/>
    <property type="project" value="TreeGrafter"/>
</dbReference>
<protein>
    <submittedName>
        <fullName evidence="2">Uncharacterized protein</fullName>
    </submittedName>
</protein>
<dbReference type="eggNOG" id="KOG3276">
    <property type="taxonomic scope" value="Eukaryota"/>
</dbReference>
<dbReference type="PANTHER" id="PTHR13420:SF7">
    <property type="entry name" value="UPF0235 PROTEIN C15ORF40"/>
    <property type="match status" value="1"/>
</dbReference>
<name>A0A067RDM8_ZOONE</name>
<evidence type="ECO:0000313" key="2">
    <source>
        <dbReference type="EMBL" id="KDR21981.1"/>
    </source>
</evidence>